<organism evidence="3 4">
    <name type="scientific">Colocasia esculenta</name>
    <name type="common">Wild taro</name>
    <name type="synonym">Arum esculentum</name>
    <dbReference type="NCBI Taxonomy" id="4460"/>
    <lineage>
        <taxon>Eukaryota</taxon>
        <taxon>Viridiplantae</taxon>
        <taxon>Streptophyta</taxon>
        <taxon>Embryophyta</taxon>
        <taxon>Tracheophyta</taxon>
        <taxon>Spermatophyta</taxon>
        <taxon>Magnoliopsida</taxon>
        <taxon>Liliopsida</taxon>
        <taxon>Araceae</taxon>
        <taxon>Aroideae</taxon>
        <taxon>Colocasieae</taxon>
        <taxon>Colocasia</taxon>
    </lineage>
</organism>
<dbReference type="Pfam" id="PF10536">
    <property type="entry name" value="PMD"/>
    <property type="match status" value="1"/>
</dbReference>
<name>A0A843X366_COLES</name>
<proteinExistence type="predicted"/>
<dbReference type="InterPro" id="IPR044824">
    <property type="entry name" value="MAIN-like"/>
</dbReference>
<gene>
    <name evidence="3" type="ORF">Taro_044716</name>
</gene>
<dbReference type="EMBL" id="NMUH01005103">
    <property type="protein sequence ID" value="MQM11805.1"/>
    <property type="molecule type" value="Genomic_DNA"/>
</dbReference>
<evidence type="ECO:0000313" key="4">
    <source>
        <dbReference type="Proteomes" id="UP000652761"/>
    </source>
</evidence>
<feature type="region of interest" description="Disordered" evidence="1">
    <location>
        <begin position="1"/>
        <end position="35"/>
    </location>
</feature>
<dbReference type="AlphaFoldDB" id="A0A843X366"/>
<dbReference type="InterPro" id="IPR019557">
    <property type="entry name" value="AminoTfrase-like_pln_mobile"/>
</dbReference>
<feature type="compositionally biased region" description="Gly residues" evidence="1">
    <location>
        <begin position="1"/>
        <end position="15"/>
    </location>
</feature>
<accession>A0A843X366</accession>
<comment type="caution">
    <text evidence="3">The sequence shown here is derived from an EMBL/GenBank/DDBJ whole genome shotgun (WGS) entry which is preliminary data.</text>
</comment>
<evidence type="ECO:0000313" key="3">
    <source>
        <dbReference type="EMBL" id="MQM11805.1"/>
    </source>
</evidence>
<sequence>MEGGGNGGGGGGGSPSDGRRKRSATKIARWREEAPPAIEGVPEVDMAEEEAPAINVEEAAAAREEAMKRGEMRARVSWIVVLAMFLAFPGFQRERIEEMGFGEILRTEWMRADAPLTQALRGRWDTEATTFVFPWGHMIPNLEDVSKITGLRVHGRSVSGFTYPFYRGLAHRLLDLTVGQRSSLLSRVDLQKILGLLETGRRVAESVDEQLQRLRRGCEEVDVTREIASVRALLHSAVQDREVAQREVEELFGSAFIGFGVVLMTNMGSLGLGCGFRTLCGALWAGSALLSLVVRRLFRNASSVGSPRFCVSQARECTRGLSGCSGTVEVLSSFWTPSLSGRVVIRLRERRQWYNDLLWWFGWSPQFFGFTCVVEPQLDLTSMTARLRVSGDSLIVVCLVVVCPRGGTVVFVFRGGRVLNASVVGVAFWLPPLGSTSACAPRLMHGVELADVRIVKATP</sequence>
<protein>
    <recommendedName>
        <fullName evidence="2">Aminotransferase-like plant mobile domain-containing protein</fullName>
    </recommendedName>
</protein>
<feature type="domain" description="Aminotransferase-like plant mobile" evidence="2">
    <location>
        <begin position="100"/>
        <end position="160"/>
    </location>
</feature>
<dbReference type="GO" id="GO:0010073">
    <property type="term" value="P:meristem maintenance"/>
    <property type="evidence" value="ECO:0007669"/>
    <property type="project" value="InterPro"/>
</dbReference>
<dbReference type="Proteomes" id="UP000652761">
    <property type="component" value="Unassembled WGS sequence"/>
</dbReference>
<dbReference type="PANTHER" id="PTHR46033:SF8">
    <property type="entry name" value="PROTEIN MAINTENANCE OF MERISTEMS-LIKE"/>
    <property type="match status" value="1"/>
</dbReference>
<evidence type="ECO:0000259" key="2">
    <source>
        <dbReference type="Pfam" id="PF10536"/>
    </source>
</evidence>
<keyword evidence="4" id="KW-1185">Reference proteome</keyword>
<reference evidence="3" key="1">
    <citation type="submission" date="2017-07" db="EMBL/GenBank/DDBJ databases">
        <title>Taro Niue Genome Assembly and Annotation.</title>
        <authorList>
            <person name="Atibalentja N."/>
            <person name="Keating K."/>
            <person name="Fields C.J."/>
        </authorList>
    </citation>
    <scope>NUCLEOTIDE SEQUENCE</scope>
    <source>
        <strain evidence="3">Niue_2</strain>
        <tissue evidence="3">Leaf</tissue>
    </source>
</reference>
<dbReference type="PANTHER" id="PTHR46033">
    <property type="entry name" value="PROTEIN MAIN-LIKE 2"/>
    <property type="match status" value="1"/>
</dbReference>
<evidence type="ECO:0000256" key="1">
    <source>
        <dbReference type="SAM" id="MobiDB-lite"/>
    </source>
</evidence>